<feature type="compositionally biased region" description="Low complexity" evidence="1">
    <location>
        <begin position="92"/>
        <end position="108"/>
    </location>
</feature>
<feature type="compositionally biased region" description="Pro residues" evidence="1">
    <location>
        <begin position="43"/>
        <end position="67"/>
    </location>
</feature>
<evidence type="ECO:0000313" key="2">
    <source>
        <dbReference type="EMBL" id="KAJ6258551.1"/>
    </source>
</evidence>
<dbReference type="EMBL" id="JAQGDS010000008">
    <property type="protein sequence ID" value="KAJ6258551.1"/>
    <property type="molecule type" value="Genomic_DNA"/>
</dbReference>
<protein>
    <submittedName>
        <fullName evidence="2">Uncharacterized protein</fullName>
    </submittedName>
</protein>
<evidence type="ECO:0000256" key="1">
    <source>
        <dbReference type="SAM" id="MobiDB-lite"/>
    </source>
</evidence>
<evidence type="ECO:0000313" key="3">
    <source>
        <dbReference type="Proteomes" id="UP001221413"/>
    </source>
</evidence>
<keyword evidence="3" id="KW-1185">Reference proteome</keyword>
<feature type="region of interest" description="Disordered" evidence="1">
    <location>
        <begin position="17"/>
        <end position="133"/>
    </location>
</feature>
<dbReference type="Proteomes" id="UP001221413">
    <property type="component" value="Unassembled WGS sequence"/>
</dbReference>
<sequence>MLVELALIVGGVLILKNRKKRKAEDRARQEQEFYNSRPGSVSAPPPPPPQQPFNPYTPPASPAPQQKPPVMYGATSSTPRPFTPGQPYSGEQYPNYAPPAYAALQPQNDALGYERQGRNDQGDRKSRGLFHRS</sequence>
<accession>A0AAD6NGC3</accession>
<organism evidence="2 3">
    <name type="scientific">Drechslerella dactyloides</name>
    <name type="common">Nematode-trapping fungus</name>
    <name type="synonym">Arthrobotrys dactyloides</name>
    <dbReference type="NCBI Taxonomy" id="74499"/>
    <lineage>
        <taxon>Eukaryota</taxon>
        <taxon>Fungi</taxon>
        <taxon>Dikarya</taxon>
        <taxon>Ascomycota</taxon>
        <taxon>Pezizomycotina</taxon>
        <taxon>Orbiliomycetes</taxon>
        <taxon>Orbiliales</taxon>
        <taxon>Orbiliaceae</taxon>
        <taxon>Drechslerella</taxon>
    </lineage>
</organism>
<gene>
    <name evidence="2" type="ORF">Dda_6595</name>
</gene>
<name>A0AAD6NGC3_DREDA</name>
<feature type="compositionally biased region" description="Basic and acidic residues" evidence="1">
    <location>
        <begin position="22"/>
        <end position="31"/>
    </location>
</feature>
<reference evidence="2" key="1">
    <citation type="submission" date="2023-01" db="EMBL/GenBank/DDBJ databases">
        <title>The chitinases involved in constricting ring structure development in the nematode-trapping fungus Drechslerella dactyloides.</title>
        <authorList>
            <person name="Wang R."/>
            <person name="Zhang L."/>
            <person name="Tang P."/>
            <person name="Li S."/>
            <person name="Liang L."/>
        </authorList>
    </citation>
    <scope>NUCLEOTIDE SEQUENCE</scope>
    <source>
        <strain evidence="2">YMF1.00031</strain>
    </source>
</reference>
<dbReference type="AlphaFoldDB" id="A0AAD6NGC3"/>
<comment type="caution">
    <text evidence="2">The sequence shown here is derived from an EMBL/GenBank/DDBJ whole genome shotgun (WGS) entry which is preliminary data.</text>
</comment>
<proteinExistence type="predicted"/>
<feature type="compositionally biased region" description="Basic and acidic residues" evidence="1">
    <location>
        <begin position="115"/>
        <end position="126"/>
    </location>
</feature>